<dbReference type="Proteomes" id="UP000446658">
    <property type="component" value="Unassembled WGS sequence"/>
</dbReference>
<sequence length="145" mass="16781">MMNTTHLLVAAIAMATASAPSFAVYKCNVGGKTVYSDTQCQAGTGDARINGNVSTYQLTRKDHYDMDRAVDRIHAEESERNYQRRMDEIDRKYKSAAEETRKNACQYFNNELDRVRENKRVTGYSSEYENRLKLHLSQNNCRYFK</sequence>
<feature type="chain" id="PRO_5032583268" description="DUF4124 domain-containing protein" evidence="1">
    <location>
        <begin position="24"/>
        <end position="145"/>
    </location>
</feature>
<reference evidence="2 3" key="1">
    <citation type="submission" date="2019-11" db="EMBL/GenBank/DDBJ databases">
        <title>Draft genome sequence of Paludibacterium sp. dN18-1.</title>
        <authorList>
            <person name="Im W.-T."/>
        </authorList>
    </citation>
    <scope>NUCLEOTIDE SEQUENCE [LARGE SCALE GENOMIC DNA]</scope>
    <source>
        <strain evidence="3">dN 18-1</strain>
    </source>
</reference>
<gene>
    <name evidence="2" type="ORF">GKE73_16885</name>
</gene>
<dbReference type="AlphaFoldDB" id="A0A844GHF6"/>
<keyword evidence="1" id="KW-0732">Signal</keyword>
<proteinExistence type="predicted"/>
<dbReference type="EMBL" id="WLYX01000001">
    <property type="protein sequence ID" value="MTD34094.1"/>
    <property type="molecule type" value="Genomic_DNA"/>
</dbReference>
<evidence type="ECO:0000256" key="1">
    <source>
        <dbReference type="SAM" id="SignalP"/>
    </source>
</evidence>
<evidence type="ECO:0000313" key="2">
    <source>
        <dbReference type="EMBL" id="MTD34094.1"/>
    </source>
</evidence>
<accession>A0A844GHF6</accession>
<keyword evidence="3" id="KW-1185">Reference proteome</keyword>
<evidence type="ECO:0000313" key="3">
    <source>
        <dbReference type="Proteomes" id="UP000446658"/>
    </source>
</evidence>
<comment type="caution">
    <text evidence="2">The sequence shown here is derived from an EMBL/GenBank/DDBJ whole genome shotgun (WGS) entry which is preliminary data.</text>
</comment>
<feature type="signal peptide" evidence="1">
    <location>
        <begin position="1"/>
        <end position="23"/>
    </location>
</feature>
<protein>
    <recommendedName>
        <fullName evidence="4">DUF4124 domain-containing protein</fullName>
    </recommendedName>
</protein>
<organism evidence="2 3">
    <name type="scientific">Paludibacterium denitrificans</name>
    <dbReference type="NCBI Taxonomy" id="2675226"/>
    <lineage>
        <taxon>Bacteria</taxon>
        <taxon>Pseudomonadati</taxon>
        <taxon>Pseudomonadota</taxon>
        <taxon>Betaproteobacteria</taxon>
        <taxon>Neisseriales</taxon>
        <taxon>Chromobacteriaceae</taxon>
        <taxon>Paludibacterium</taxon>
    </lineage>
</organism>
<name>A0A844GHF6_9NEIS</name>
<dbReference type="RefSeq" id="WP_230371276.1">
    <property type="nucleotide sequence ID" value="NZ_WLYX01000001.1"/>
</dbReference>
<evidence type="ECO:0008006" key="4">
    <source>
        <dbReference type="Google" id="ProtNLM"/>
    </source>
</evidence>